<dbReference type="GO" id="GO:0017116">
    <property type="term" value="F:single-stranded DNA helicase activity"/>
    <property type="evidence" value="ECO:0007669"/>
    <property type="project" value="TreeGrafter"/>
</dbReference>
<dbReference type="InterPro" id="IPR029493">
    <property type="entry name" value="RecD2-like_HHH"/>
</dbReference>
<feature type="domain" description="AAA+ ATPase" evidence="5">
    <location>
        <begin position="347"/>
        <end position="543"/>
    </location>
</feature>
<organism evidence="6 7">
    <name type="scientific">Orientia tsutsugamushi str. TA716</name>
    <dbReference type="NCBI Taxonomy" id="1359175"/>
    <lineage>
        <taxon>Bacteria</taxon>
        <taxon>Pseudomonadati</taxon>
        <taxon>Pseudomonadota</taxon>
        <taxon>Alphaproteobacteria</taxon>
        <taxon>Rickettsiales</taxon>
        <taxon>Rickettsiaceae</taxon>
        <taxon>Rickettsieae</taxon>
        <taxon>Orientia</taxon>
    </lineage>
</organism>
<dbReference type="Pfam" id="PF14490">
    <property type="entry name" value="HHH_RecD2"/>
    <property type="match status" value="1"/>
</dbReference>
<feature type="domain" description="Helix-hairpin-helix DNA-binding motif class 1" evidence="4">
    <location>
        <begin position="132"/>
        <end position="151"/>
    </location>
</feature>
<comment type="similarity">
    <text evidence="3">Belongs to the RecD family. RecD2 subfamily.</text>
</comment>
<comment type="catalytic activity">
    <reaction evidence="3">
        <text>ATP + H2O = ADP + phosphate + H(+)</text>
        <dbReference type="Rhea" id="RHEA:13065"/>
        <dbReference type="ChEBI" id="CHEBI:15377"/>
        <dbReference type="ChEBI" id="CHEBI:15378"/>
        <dbReference type="ChEBI" id="CHEBI:30616"/>
        <dbReference type="ChEBI" id="CHEBI:43474"/>
        <dbReference type="ChEBI" id="CHEBI:456216"/>
        <dbReference type="EC" id="5.6.2.3"/>
    </reaction>
</comment>
<dbReference type="PANTHER" id="PTHR43788">
    <property type="entry name" value="DNA2/NAM7 HELICASE FAMILY MEMBER"/>
    <property type="match status" value="1"/>
</dbReference>
<name>A0A0F3P8J7_ORITS</name>
<keyword evidence="3" id="KW-0238">DNA-binding</keyword>
<dbReference type="CDD" id="cd17933">
    <property type="entry name" value="DEXSc_RecD-like"/>
    <property type="match status" value="1"/>
</dbReference>
<dbReference type="SUPFAM" id="SSF52540">
    <property type="entry name" value="P-loop containing nucleoside triphosphate hydrolases"/>
    <property type="match status" value="2"/>
</dbReference>
<dbReference type="GO" id="GO:0006310">
    <property type="term" value="P:DNA recombination"/>
    <property type="evidence" value="ECO:0007669"/>
    <property type="project" value="InterPro"/>
</dbReference>
<keyword evidence="3" id="KW-0378">Hydrolase</keyword>
<sequence>MSVLSYSTKASSINNQSLAGLVERVTFHNTDNGFCIIKVKVNHKKDLITVIGNSATISAGQHIEASGIWVNDKEYGLQFKAHTLKVSVPTSIEGIEKYLASGLIKGIGPIYAKKLVQTFGLDVLTVIENQDPALKKVPGIGPIRAKKIWESWNSQKIISDIMLFIHNYNIGASKAVKIYKAYGAEAINIIKSNPYQLVSDIKGIGFKSADNIAKAIGIPENSMIRARAGLNYALVTAMGNGSCGMPTDKLINLCHELLNIDVSIIIDALSFEINERNVAVENINGEECIFLKGLAYAELKIAELLVHISKGKLAWNPISSNKITEYISKANIKLSPSQQDALHQALKSKVMIITGGPGVGKTTLINSIINILKSEGVVILLAAPTGRAAKRLSEATQHPAHTIHRLVYSRPGQDVRTITKLKCQLLILDEMSMVDVTTMYAAISALPSTASLFLVGDIDQLPSVGPGQVFSDLIKSQKFPIVTLTEIFRQNNQSSIISNAHRINNGFFPILQSSQNSNNDFYFINSDTPEDAIDKITELVQVRLPKKFSISPFTDIQILSPITRGIVGTKNLNSVLQKVLLPSTSANDELLIWGNVFKIGDKVMQIVNNYDKDIYNGDIGIINVIDHENQNIVINFDGNKISYDFDELDEIVLAYAITIHKSQGGEYHTVIIPLMMQHYPMLQRKLIYTAITRAKKLVIVVGQKKALNIAIKKNIAELRYSMLKKKLMDIT</sequence>
<dbReference type="SMART" id="SM00382">
    <property type="entry name" value="AAA"/>
    <property type="match status" value="1"/>
</dbReference>
<keyword evidence="1 3" id="KW-0547">Nucleotide-binding</keyword>
<dbReference type="InterPro" id="IPR027785">
    <property type="entry name" value="UvrD-like_helicase_C"/>
</dbReference>
<dbReference type="PATRIC" id="fig|1359175.3.peg.963"/>
<dbReference type="InterPro" id="IPR010994">
    <property type="entry name" value="RuvA_2-like"/>
</dbReference>
<dbReference type="Pfam" id="PF13538">
    <property type="entry name" value="UvrD_C_2"/>
    <property type="match status" value="1"/>
</dbReference>
<dbReference type="PANTHER" id="PTHR43788:SF6">
    <property type="entry name" value="DNA HELICASE B"/>
    <property type="match status" value="1"/>
</dbReference>
<dbReference type="GO" id="GO:0003677">
    <property type="term" value="F:DNA binding"/>
    <property type="evidence" value="ECO:0007669"/>
    <property type="project" value="UniProtKB-UniRule"/>
</dbReference>
<dbReference type="GO" id="GO:0009338">
    <property type="term" value="C:exodeoxyribonuclease V complex"/>
    <property type="evidence" value="ECO:0007669"/>
    <property type="project" value="TreeGrafter"/>
</dbReference>
<dbReference type="Pfam" id="PF23139">
    <property type="entry name" value="OB_YrrC"/>
    <property type="match status" value="1"/>
</dbReference>
<dbReference type="InterPro" id="IPR055446">
    <property type="entry name" value="RecD2_N_OB"/>
</dbReference>
<dbReference type="Pfam" id="PF18335">
    <property type="entry name" value="SH3_13"/>
    <property type="match status" value="1"/>
</dbReference>
<dbReference type="Gene3D" id="3.40.50.300">
    <property type="entry name" value="P-loop containing nucleotide triphosphate hydrolases"/>
    <property type="match status" value="2"/>
</dbReference>
<dbReference type="GO" id="GO:0016887">
    <property type="term" value="F:ATP hydrolysis activity"/>
    <property type="evidence" value="ECO:0007669"/>
    <property type="project" value="RHEA"/>
</dbReference>
<evidence type="ECO:0000256" key="2">
    <source>
        <dbReference type="ARBA" id="ARBA00022840"/>
    </source>
</evidence>
<dbReference type="HAMAP" id="MF_01488">
    <property type="entry name" value="RecD2"/>
    <property type="match status" value="1"/>
</dbReference>
<gene>
    <name evidence="3" type="primary">recD2</name>
    <name evidence="6" type="ORF">OTSTA716_0669</name>
</gene>
<dbReference type="Gene3D" id="1.10.10.2220">
    <property type="match status" value="1"/>
</dbReference>
<evidence type="ECO:0000256" key="1">
    <source>
        <dbReference type="ARBA" id="ARBA00022741"/>
    </source>
</evidence>
<dbReference type="InterPro" id="IPR003583">
    <property type="entry name" value="Hlx-hairpin-Hlx_DNA-bd_motif"/>
</dbReference>
<proteinExistence type="inferred from homology"/>
<evidence type="ECO:0000259" key="4">
    <source>
        <dbReference type="SMART" id="SM00278"/>
    </source>
</evidence>
<reference evidence="6 7" key="1">
    <citation type="submission" date="2015-01" db="EMBL/GenBank/DDBJ databases">
        <title>Genome Sequencing of Rickettsiales.</title>
        <authorList>
            <person name="Daugherty S.C."/>
            <person name="Su Q."/>
            <person name="Abolude K."/>
            <person name="Beier-Sexton M."/>
            <person name="Carlyon J.A."/>
            <person name="Carter R."/>
            <person name="Day N.P."/>
            <person name="Dumler S.J."/>
            <person name="Dyachenko V."/>
            <person name="Godinez A."/>
            <person name="Kurtti T.J."/>
            <person name="Lichay M."/>
            <person name="Mullins K.E."/>
            <person name="Ott S."/>
            <person name="Pappas-Brown V."/>
            <person name="Paris D.H."/>
            <person name="Patel P."/>
            <person name="Richards A.L."/>
            <person name="Sadzewicz L."/>
            <person name="Sears K."/>
            <person name="Seidman D."/>
            <person name="Sengamalay N."/>
            <person name="Stenos J."/>
            <person name="Tallon L.J."/>
            <person name="Vincent G."/>
            <person name="Fraser C.M."/>
            <person name="Munderloh U."/>
            <person name="Dunning-Hotopp J.C."/>
        </authorList>
    </citation>
    <scope>NUCLEOTIDE SEQUENCE [LARGE SCALE GENOMIC DNA]</scope>
    <source>
        <strain evidence="6 7">TA716</strain>
    </source>
</reference>
<evidence type="ECO:0000259" key="5">
    <source>
        <dbReference type="SMART" id="SM00382"/>
    </source>
</evidence>
<dbReference type="InterPro" id="IPR027417">
    <property type="entry name" value="P-loop_NTPase"/>
</dbReference>
<dbReference type="InterPro" id="IPR006345">
    <property type="entry name" value="RecD2"/>
</dbReference>
<dbReference type="GO" id="GO:0043139">
    <property type="term" value="F:5'-3' DNA helicase activity"/>
    <property type="evidence" value="ECO:0007669"/>
    <property type="project" value="UniProtKB-UniRule"/>
</dbReference>
<dbReference type="InterPro" id="IPR050534">
    <property type="entry name" value="Coronavir_polyprotein_1ab"/>
</dbReference>
<dbReference type="EMBL" id="LAOA01000017">
    <property type="protein sequence ID" value="KJV76655.1"/>
    <property type="molecule type" value="Genomic_DNA"/>
</dbReference>
<protein>
    <recommendedName>
        <fullName evidence="3">ATP-dependent RecD2 DNA helicase</fullName>
        <ecNumber evidence="3">5.6.2.3</ecNumber>
    </recommendedName>
    <alternativeName>
        <fullName evidence="3">DNA 5'-3' helicase subunit RecD2</fullName>
    </alternativeName>
</protein>
<dbReference type="GO" id="GO:0005524">
    <property type="term" value="F:ATP binding"/>
    <property type="evidence" value="ECO:0007669"/>
    <property type="project" value="UniProtKB-UniRule"/>
</dbReference>
<keyword evidence="3" id="KW-0413">Isomerase</keyword>
<comment type="function">
    <text evidence="3">DNA-dependent ATPase and ATP-dependent 5'-3' DNA helicase. Has no activity on blunt DNA or DNA with 3'-overhangs, requires at least 10 bases of 5'-ssDNA for helicase activity.</text>
</comment>
<dbReference type="EC" id="5.6.2.3" evidence="3"/>
<accession>A0A0F3P8J7</accession>
<feature type="domain" description="Helix-hairpin-helix DNA-binding motif class 1" evidence="4">
    <location>
        <begin position="196"/>
        <end position="215"/>
    </location>
</feature>
<dbReference type="RefSeq" id="WP_045916865.1">
    <property type="nucleotide sequence ID" value="NZ_LAOA01000017.1"/>
</dbReference>
<evidence type="ECO:0000313" key="7">
    <source>
        <dbReference type="Proteomes" id="UP000033671"/>
    </source>
</evidence>
<dbReference type="Gene3D" id="1.10.150.20">
    <property type="entry name" value="5' to 3' exonuclease, C-terminal subdomain"/>
    <property type="match status" value="1"/>
</dbReference>
<dbReference type="Proteomes" id="UP000033671">
    <property type="component" value="Unassembled WGS sequence"/>
</dbReference>
<feature type="binding site" evidence="3">
    <location>
        <begin position="358"/>
        <end position="362"/>
    </location>
    <ligand>
        <name>ATP</name>
        <dbReference type="ChEBI" id="CHEBI:30616"/>
    </ligand>
</feature>
<dbReference type="Pfam" id="PF14520">
    <property type="entry name" value="HHH_5"/>
    <property type="match status" value="1"/>
</dbReference>
<comment type="caution">
    <text evidence="6">The sequence shown here is derived from an EMBL/GenBank/DDBJ whole genome shotgun (WGS) entry which is preliminary data.</text>
</comment>
<dbReference type="Gene3D" id="2.30.30.940">
    <property type="match status" value="1"/>
</dbReference>
<evidence type="ECO:0000313" key="6">
    <source>
        <dbReference type="EMBL" id="KJV76655.1"/>
    </source>
</evidence>
<keyword evidence="3" id="KW-0347">Helicase</keyword>
<dbReference type="NCBIfam" id="TIGR01448">
    <property type="entry name" value="recD_rel"/>
    <property type="match status" value="1"/>
</dbReference>
<dbReference type="InterPro" id="IPR041451">
    <property type="entry name" value="RecD2_SH13"/>
</dbReference>
<dbReference type="GO" id="GO:0006281">
    <property type="term" value="P:DNA repair"/>
    <property type="evidence" value="ECO:0007669"/>
    <property type="project" value="InterPro"/>
</dbReference>
<dbReference type="Pfam" id="PF13604">
    <property type="entry name" value="AAA_30"/>
    <property type="match status" value="1"/>
</dbReference>
<dbReference type="SUPFAM" id="SSF47781">
    <property type="entry name" value="RuvA domain 2-like"/>
    <property type="match status" value="1"/>
</dbReference>
<evidence type="ECO:0000256" key="3">
    <source>
        <dbReference type="HAMAP-Rule" id="MF_01488"/>
    </source>
</evidence>
<dbReference type="InterPro" id="IPR003593">
    <property type="entry name" value="AAA+_ATPase"/>
</dbReference>
<dbReference type="CDD" id="cd18809">
    <property type="entry name" value="SF1_C_RecD"/>
    <property type="match status" value="1"/>
</dbReference>
<dbReference type="SMART" id="SM00278">
    <property type="entry name" value="HhH1"/>
    <property type="match status" value="2"/>
</dbReference>
<dbReference type="AlphaFoldDB" id="A0A0F3P8J7"/>
<keyword evidence="2 3" id="KW-0067">ATP-binding</keyword>